<evidence type="ECO:0000313" key="1">
    <source>
        <dbReference type="EMBL" id="MBL3658316.1"/>
    </source>
</evidence>
<organism evidence="1 2">
    <name type="scientific">Fulvivirga sediminis</name>
    <dbReference type="NCBI Taxonomy" id="2803949"/>
    <lineage>
        <taxon>Bacteria</taxon>
        <taxon>Pseudomonadati</taxon>
        <taxon>Bacteroidota</taxon>
        <taxon>Cytophagia</taxon>
        <taxon>Cytophagales</taxon>
        <taxon>Fulvivirgaceae</taxon>
        <taxon>Fulvivirga</taxon>
    </lineage>
</organism>
<dbReference type="RefSeq" id="WP_202246112.1">
    <property type="nucleotide sequence ID" value="NZ_JAESIY010000012.1"/>
</dbReference>
<evidence type="ECO:0000313" key="2">
    <source>
        <dbReference type="Proteomes" id="UP000659388"/>
    </source>
</evidence>
<gene>
    <name evidence="1" type="ORF">JL102_19345</name>
</gene>
<protein>
    <submittedName>
        <fullName evidence="1">DUF2071 domain-containing protein</fullName>
    </submittedName>
</protein>
<dbReference type="Pfam" id="PF09844">
    <property type="entry name" value="DUF2071"/>
    <property type="match status" value="1"/>
</dbReference>
<dbReference type="AlphaFoldDB" id="A0A937K289"/>
<dbReference type="Proteomes" id="UP000659388">
    <property type="component" value="Unassembled WGS sequence"/>
</dbReference>
<dbReference type="EMBL" id="JAESIY010000012">
    <property type="protein sequence ID" value="MBL3658316.1"/>
    <property type="molecule type" value="Genomic_DNA"/>
</dbReference>
<dbReference type="PANTHER" id="PTHR39186:SF1">
    <property type="entry name" value="DUF2071 DOMAIN-CONTAINING PROTEIN"/>
    <property type="match status" value="1"/>
</dbReference>
<keyword evidence="2" id="KW-1185">Reference proteome</keyword>
<name>A0A937K289_9BACT</name>
<reference evidence="1" key="1">
    <citation type="submission" date="2021-01" db="EMBL/GenBank/DDBJ databases">
        <title>Fulvivirga kasyanovii gen. nov., sp nov., a novel member of the phylum Bacteroidetes isolated from seawater in a mussel farm.</title>
        <authorList>
            <person name="Zhao L.-H."/>
            <person name="Wang Z.-J."/>
        </authorList>
    </citation>
    <scope>NUCLEOTIDE SEQUENCE</scope>
    <source>
        <strain evidence="1">2943</strain>
    </source>
</reference>
<dbReference type="InterPro" id="IPR018644">
    <property type="entry name" value="DUF2071"/>
</dbReference>
<dbReference type="PANTHER" id="PTHR39186">
    <property type="entry name" value="DUF2071 FAMILY PROTEIN"/>
    <property type="match status" value="1"/>
</dbReference>
<proteinExistence type="predicted"/>
<accession>A0A937K289</accession>
<sequence>MSFLKAEWRKLALANYAVDPKILEKYVPHGTELDLWNNTCYVSLVGFMFLNTKLLGVPIPFHINFEEVNLRFYVKTKYKGEWRRGVVFIKELVPKPALTFVANTVYQEHYQTVPMSHHWHELQDQREVTYAWKYRKENNVFSVKANLQPEHIPANSETEFITEHYWGYTQAKGKATYEYEVTHPRWEAYPVQDYTIDVNFSDLYGEEFGVLSKMEPKSVMLAEGSKITVENKRRL</sequence>
<comment type="caution">
    <text evidence="1">The sequence shown here is derived from an EMBL/GenBank/DDBJ whole genome shotgun (WGS) entry which is preliminary data.</text>
</comment>